<reference evidence="4 5" key="1">
    <citation type="submission" date="2024-03" db="EMBL/GenBank/DDBJ databases">
        <title>Complete genome sequence of the green alga Chloropicon roscoffensis RCC1871.</title>
        <authorList>
            <person name="Lemieux C."/>
            <person name="Pombert J.-F."/>
            <person name="Otis C."/>
            <person name="Turmel M."/>
        </authorList>
    </citation>
    <scope>NUCLEOTIDE SEQUENCE [LARGE SCALE GENOMIC DNA]</scope>
    <source>
        <strain evidence="4 5">RCC1871</strain>
    </source>
</reference>
<gene>
    <name evidence="4" type="ORF">HKI87_04g28270</name>
</gene>
<evidence type="ECO:0000256" key="2">
    <source>
        <dbReference type="SAM" id="MobiDB-lite"/>
    </source>
</evidence>
<organism evidence="4 5">
    <name type="scientific">Chloropicon roscoffensis</name>
    <dbReference type="NCBI Taxonomy" id="1461544"/>
    <lineage>
        <taxon>Eukaryota</taxon>
        <taxon>Viridiplantae</taxon>
        <taxon>Chlorophyta</taxon>
        <taxon>Chloropicophyceae</taxon>
        <taxon>Chloropicales</taxon>
        <taxon>Chloropicaceae</taxon>
        <taxon>Chloropicon</taxon>
    </lineage>
</organism>
<evidence type="ECO:0000313" key="5">
    <source>
        <dbReference type="Proteomes" id="UP001472866"/>
    </source>
</evidence>
<protein>
    <submittedName>
        <fullName evidence="4">Axonemal protein</fullName>
    </submittedName>
</protein>
<sequence length="655" mass="74181">MGKKGKKGKKKSKAQLEEEARLAEEAARIAEEERLKKLEEERILREQQEAERRAKEEAYLQQESERIQEESDAFEDYHENYNNVVSKYNRDFDEDISWKRFASCNRLPDPGDDSQIMDYIRSIGDEKVNSFDSIFKLCEKNDAILQEVSFKENRAQEKQDEQEYERLRDFGASLRQLTSDLVDRAYAYVLQYSSKTPNEKNEFQVCEKGGGLKCGMWININKNPRVKVIEMPDLDVVAEIPKSVALATVAVRILQIPPSIAPMRQSKNKYENVGGTVSFDLLSLPPTSKKTKSWTVRQVNHLSTSISCLSYPIAPAGTDPALVRQNAGPIPPVRVTCMLDHEMIYKETEPLVGWWNPETECWEREGISEVALERQESGSHKLSFLTTYLTTLGLLQSRTLSFPYSDWFIRPLGGRGTSTVMLTLSTAMGVSFEFEVGEGYVKLCSPHTKELDNLVNKEMYLRDLLKALKDCGLNLLPRDEDAEFAGITTKDRDVEYGACEEIASVCRSFLVSSSKWNQEAGGGVCLARVSEILDFGRTMIQDVTRIFDKEKTEPPRSVSVVYKNNKGVTFVNALNNHEKYEGLADPIAHPSIFGEVHFNMFALLEGSKTEGIAGTTENYNIMAQPETLSYCRQTSPILCNTLADLLYSLRIFSFS</sequence>
<dbReference type="PRINTS" id="PR02043">
    <property type="entry name" value="CANCERSCCP1"/>
</dbReference>
<dbReference type="Proteomes" id="UP001472866">
    <property type="component" value="Chromosome 04"/>
</dbReference>
<accession>A0AAX4P5T2</accession>
<dbReference type="AlphaFoldDB" id="A0AAX4P5T2"/>
<dbReference type="PANTHER" id="PTHR20929">
    <property type="entry name" value="LUNG ADENOMA SUSCEPTIBILITY 1-RELATED"/>
    <property type="match status" value="1"/>
</dbReference>
<evidence type="ECO:0000256" key="1">
    <source>
        <dbReference type="ARBA" id="ARBA00024332"/>
    </source>
</evidence>
<evidence type="ECO:0000313" key="4">
    <source>
        <dbReference type="EMBL" id="WZN61292.1"/>
    </source>
</evidence>
<feature type="compositionally biased region" description="Basic residues" evidence="2">
    <location>
        <begin position="1"/>
        <end position="13"/>
    </location>
</feature>
<dbReference type="InterPro" id="IPR023247">
    <property type="entry name" value="IC97/Dnai7-like"/>
</dbReference>
<keyword evidence="5" id="KW-1185">Reference proteome</keyword>
<comment type="similarity">
    <text evidence="1">Belongs to the DNAI7 family.</text>
</comment>
<proteinExistence type="inferred from homology"/>
<dbReference type="GO" id="GO:0008017">
    <property type="term" value="F:microtubule binding"/>
    <property type="evidence" value="ECO:0007669"/>
    <property type="project" value="TreeGrafter"/>
</dbReference>
<dbReference type="GO" id="GO:0048487">
    <property type="term" value="F:beta-tubulin binding"/>
    <property type="evidence" value="ECO:0007669"/>
    <property type="project" value="TreeGrafter"/>
</dbReference>
<feature type="region of interest" description="Disordered" evidence="2">
    <location>
        <begin position="1"/>
        <end position="20"/>
    </location>
</feature>
<dbReference type="InterPro" id="IPR031826">
    <property type="entry name" value="IC97/Casc1_N"/>
</dbReference>
<dbReference type="PANTHER" id="PTHR20929:SF11">
    <property type="entry name" value="DYNEIN AXONEMAL INTERMEDIATE CHAIN 7"/>
    <property type="match status" value="1"/>
</dbReference>
<dbReference type="GO" id="GO:0005930">
    <property type="term" value="C:axoneme"/>
    <property type="evidence" value="ECO:0007669"/>
    <property type="project" value="TreeGrafter"/>
</dbReference>
<dbReference type="EMBL" id="CP151504">
    <property type="protein sequence ID" value="WZN61292.1"/>
    <property type="molecule type" value="Genomic_DNA"/>
</dbReference>
<evidence type="ECO:0000259" key="3">
    <source>
        <dbReference type="Pfam" id="PF15927"/>
    </source>
</evidence>
<feature type="domain" description="IC97/Casc1 N-terminal" evidence="3">
    <location>
        <begin position="26"/>
        <end position="225"/>
    </location>
</feature>
<feature type="region of interest" description="Disordered" evidence="2">
    <location>
        <begin position="48"/>
        <end position="67"/>
    </location>
</feature>
<dbReference type="Pfam" id="PF15927">
    <property type="entry name" value="Casc1_N"/>
    <property type="match status" value="1"/>
</dbReference>
<name>A0AAX4P5T2_9CHLO</name>